<comment type="caution">
    <text evidence="2">The sequence shown here is derived from an EMBL/GenBank/DDBJ whole genome shotgun (WGS) entry which is preliminary data.</text>
</comment>
<organism evidence="2 3">
    <name type="scientific">Fodinibacter luteus</name>
    <dbReference type="NCBI Taxonomy" id="552064"/>
    <lineage>
        <taxon>Bacteria</taxon>
        <taxon>Bacillati</taxon>
        <taxon>Actinomycetota</taxon>
        <taxon>Actinomycetes</taxon>
        <taxon>Micrococcales</taxon>
        <taxon>Intrasporangiaceae</taxon>
        <taxon>Fodinibacter (ex Wang et al. 2009)</taxon>
    </lineage>
</organism>
<dbReference type="Gene3D" id="1.20.120.520">
    <property type="entry name" value="nmb1532 protein domain like"/>
    <property type="match status" value="1"/>
</dbReference>
<evidence type="ECO:0000313" key="2">
    <source>
        <dbReference type="EMBL" id="GAA4397080.1"/>
    </source>
</evidence>
<feature type="domain" description="Hemerythrin-like" evidence="1">
    <location>
        <begin position="14"/>
        <end position="147"/>
    </location>
</feature>
<sequence length="224" mass="24765">MTSTTTTPVLDTAEMPAVHTFFRRELRLAGAAVRRVPVGDVRRARVVAAHLEYVGHALHHHHTAEDELVWPLLLARVPLELAPIVELMQSQHERVDTLLRESDAAATRWLRAAGGPERDHLADVLDTLHASLAEHLDAEEQRLLPIAARCLSQAEWDAVGARARAGTRRGEQVLTFGMIQHDGDPEVVTRMLSGAPAPVRRVLPVLARRAFRRRALLVHGTATP</sequence>
<protein>
    <recommendedName>
        <fullName evidence="1">Hemerythrin-like domain-containing protein</fullName>
    </recommendedName>
</protein>
<dbReference type="Proteomes" id="UP001500945">
    <property type="component" value="Unassembled WGS sequence"/>
</dbReference>
<name>A0ABP8JWI6_9MICO</name>
<dbReference type="RefSeq" id="WP_345201255.1">
    <property type="nucleotide sequence ID" value="NZ_BAABGM010000001.1"/>
</dbReference>
<dbReference type="EMBL" id="BAABGM010000001">
    <property type="protein sequence ID" value="GAA4397080.1"/>
    <property type="molecule type" value="Genomic_DNA"/>
</dbReference>
<dbReference type="CDD" id="cd12108">
    <property type="entry name" value="Hr-like"/>
    <property type="match status" value="1"/>
</dbReference>
<gene>
    <name evidence="2" type="ORF">GCM10023168_01710</name>
</gene>
<evidence type="ECO:0000313" key="3">
    <source>
        <dbReference type="Proteomes" id="UP001500945"/>
    </source>
</evidence>
<reference evidence="3" key="1">
    <citation type="journal article" date="2019" name="Int. J. Syst. Evol. Microbiol.">
        <title>The Global Catalogue of Microorganisms (GCM) 10K type strain sequencing project: providing services to taxonomists for standard genome sequencing and annotation.</title>
        <authorList>
            <consortium name="The Broad Institute Genomics Platform"/>
            <consortium name="The Broad Institute Genome Sequencing Center for Infectious Disease"/>
            <person name="Wu L."/>
            <person name="Ma J."/>
        </authorList>
    </citation>
    <scope>NUCLEOTIDE SEQUENCE [LARGE SCALE GENOMIC DNA]</scope>
    <source>
        <strain evidence="3">JCM 17809</strain>
    </source>
</reference>
<accession>A0ABP8JWI6</accession>
<proteinExistence type="predicted"/>
<dbReference type="Pfam" id="PF01814">
    <property type="entry name" value="Hemerythrin"/>
    <property type="match status" value="1"/>
</dbReference>
<keyword evidence="3" id="KW-1185">Reference proteome</keyword>
<evidence type="ECO:0000259" key="1">
    <source>
        <dbReference type="Pfam" id="PF01814"/>
    </source>
</evidence>
<dbReference type="InterPro" id="IPR012312">
    <property type="entry name" value="Hemerythrin-like"/>
</dbReference>